<organism evidence="5">
    <name type="scientific">Hulunbuir Botou tick virus 3</name>
    <dbReference type="NCBI Taxonomy" id="2972062"/>
    <lineage>
        <taxon>Viruses</taxon>
        <taxon>Riboviria</taxon>
        <taxon>Orthornavirae</taxon>
        <taxon>Lenarviricota</taxon>
        <taxon>Miaviricetes</taxon>
        <taxon>Ourlivirales</taxon>
        <taxon>Botourmiaviridae</taxon>
    </lineage>
</organism>
<evidence type="ECO:0000256" key="4">
    <source>
        <dbReference type="SAM" id="MobiDB-lite"/>
    </source>
</evidence>
<reference evidence="5" key="1">
    <citation type="submission" date="2022-05" db="EMBL/GenBank/DDBJ databases">
        <authorList>
            <person name="Cao W."/>
            <person name="Jia N."/>
            <person name="Lam T.T.-Y."/>
            <person name="Ni X."/>
            <person name="Liu J."/>
        </authorList>
    </citation>
    <scope>NUCLEOTIDE SEQUENCE</scope>
    <source>
        <strain evidence="5">TIGMIC 2</strain>
    </source>
</reference>
<evidence type="ECO:0000313" key="5">
    <source>
        <dbReference type="EMBL" id="UYL95441.1"/>
    </source>
</evidence>
<feature type="compositionally biased region" description="Low complexity" evidence="4">
    <location>
        <begin position="17"/>
        <end position="31"/>
    </location>
</feature>
<evidence type="ECO:0000256" key="1">
    <source>
        <dbReference type="ARBA" id="ARBA00022484"/>
    </source>
</evidence>
<dbReference type="InterPro" id="IPR043502">
    <property type="entry name" value="DNA/RNA_pol_sf"/>
</dbReference>
<keyword evidence="3" id="KW-0548">Nucleotidyltransferase</keyword>
<feature type="region of interest" description="Disordered" evidence="4">
    <location>
        <begin position="1"/>
        <end position="34"/>
    </location>
</feature>
<proteinExistence type="predicted"/>
<keyword evidence="2" id="KW-0808">Transferase</keyword>
<accession>A0A9E7V211</accession>
<evidence type="ECO:0000256" key="3">
    <source>
        <dbReference type="ARBA" id="ARBA00022695"/>
    </source>
</evidence>
<name>A0A9E7V211_9VIRU</name>
<protein>
    <submittedName>
        <fullName evidence="5">RNA-dependent RNA polymerase</fullName>
    </submittedName>
</protein>
<dbReference type="EMBL" id="ON746352">
    <property type="protein sequence ID" value="UYL95441.1"/>
    <property type="molecule type" value="Genomic_RNA"/>
</dbReference>
<evidence type="ECO:0000256" key="2">
    <source>
        <dbReference type="ARBA" id="ARBA00022679"/>
    </source>
</evidence>
<dbReference type="GO" id="GO:0003968">
    <property type="term" value="F:RNA-directed RNA polymerase activity"/>
    <property type="evidence" value="ECO:0007669"/>
    <property type="project" value="UniProtKB-KW"/>
</dbReference>
<keyword evidence="1 5" id="KW-0696">RNA-directed RNA polymerase</keyword>
<dbReference type="SUPFAM" id="SSF56672">
    <property type="entry name" value="DNA/RNA polymerases"/>
    <property type="match status" value="1"/>
</dbReference>
<sequence>MATTSRNNRDRRRKSTARPSSSSSQQTSRVPRPCRAFQQRTSTYVRSSLDRWSFVFSRPRVEFLPAAMSCSDMAREVKKLLGSCPSDDISEILAFQSIKKGLPDSCKCMEKPMLDALRENIVNGSPPVLPRGYLQFVKKTVSALFPKGWDTSYEGFCRRAAPPLSGTLDTPRSHGGSLHELVTPSLQSWRRTDGFDQADFLDVVLGNDATRLGTPQAALQVVQSAGKPRPLTTFCGESFFLKPLHKTIYKRLSSQKWLCRGEVTGDKLRAAGFSKSLGGVLTSGDYASATDNLSIEVYETCLSTMLDNAVCVPKHIIEYAMNACRPTLYPDLAAYRKIPGTGRMTMPGWTPPCPLPPLKKGQMMGSLLSFPLLCLQNYLAFRWSVRRVRAKIPVLINGDDILFQSSRGASQHWMQCVSRIGLQVEPTKTSVEPCWGTLNSTLFEWLGDSLEEVPTLRFGMLKPAEFPHSLGTNFHDFVKGQVGNVRWKAGQIFFEAHIGALRDVSYSLPSLGFRGTLAHRLARKFGLLDARRLVGALPEAPQVHSVSLPHDLISEVPKEFSDEWLQDLNACETAAWKWSVGYSKTNIERESIRYCLRMTNWSRDDDPVGDIVAAMSASDTEFKYRWGDRSTLTVRRGDSRKALQDPFYVEKTPRETVRVFYRIVEECLNRAGMGPWDPLPSYEEATTNGEGCC</sequence>